<gene>
    <name evidence="1" type="ORF">E5336_05570</name>
</gene>
<name>A0AC61R857_9FIRM</name>
<organism evidence="1 2">
    <name type="scientific">Dubosiella muris</name>
    <dbReference type="NCBI Taxonomy" id="3038133"/>
    <lineage>
        <taxon>Bacteria</taxon>
        <taxon>Bacillati</taxon>
        <taxon>Bacillota</taxon>
        <taxon>Erysipelotrichia</taxon>
        <taxon>Erysipelotrichales</taxon>
        <taxon>Erysipelotrichaceae</taxon>
        <taxon>Dubosiella</taxon>
    </lineage>
</organism>
<protein>
    <submittedName>
        <fullName evidence="1">Flavin reductase</fullName>
    </submittedName>
</protein>
<reference evidence="1" key="1">
    <citation type="submission" date="2019-04" db="EMBL/GenBank/DDBJ databases">
        <title>Microbes associate with the intestines of laboratory mice.</title>
        <authorList>
            <person name="Navarre W."/>
            <person name="Wong E."/>
            <person name="Huang K."/>
            <person name="Tropini C."/>
            <person name="Ng K."/>
            <person name="Yu B."/>
        </authorList>
    </citation>
    <scope>NUCLEOTIDE SEQUENCE</scope>
    <source>
        <strain evidence="1">NM09_H32</strain>
    </source>
</reference>
<comment type="caution">
    <text evidence="1">The sequence shown here is derived from an EMBL/GenBank/DDBJ whole genome shotgun (WGS) entry which is preliminary data.</text>
</comment>
<dbReference type="EMBL" id="SRYG01000009">
    <property type="protein sequence ID" value="TGY66131.1"/>
    <property type="molecule type" value="Genomic_DNA"/>
</dbReference>
<keyword evidence="2" id="KW-1185">Reference proteome</keyword>
<evidence type="ECO:0000313" key="1">
    <source>
        <dbReference type="EMBL" id="TGY66131.1"/>
    </source>
</evidence>
<dbReference type="Proteomes" id="UP000308836">
    <property type="component" value="Unassembled WGS sequence"/>
</dbReference>
<sequence>MDAQVMRDFVYGLFVLTGGHDGKNSGCIINTAIQASENPDIITVSVSKDSYTRELIQQSRKFNISILDEKAPFDLFKHFGFQSGRTFDKFGSYEHKAVSENGLYYVTEGTNAFISCEVDQEIDLGSHVMFVAYVTEAKTISDVPSASYSYYHAHIKPKFEDKKTTTGKKGWRCVICGYIYDQPDLPADYICPWCKHPASDFEEIDL</sequence>
<evidence type="ECO:0000313" key="2">
    <source>
        <dbReference type="Proteomes" id="UP000308836"/>
    </source>
</evidence>
<proteinExistence type="predicted"/>
<accession>A0AC61R857</accession>